<accession>A0A0A9CH64</accession>
<evidence type="ECO:0000256" key="1">
    <source>
        <dbReference type="SAM" id="MobiDB-lite"/>
    </source>
</evidence>
<dbReference type="EMBL" id="GBRH01227033">
    <property type="protein sequence ID" value="JAD70862.1"/>
    <property type="molecule type" value="Transcribed_RNA"/>
</dbReference>
<protein>
    <submittedName>
        <fullName evidence="2">Uncharacterized protein</fullName>
    </submittedName>
</protein>
<reference evidence="2" key="2">
    <citation type="journal article" date="2015" name="Data Brief">
        <title>Shoot transcriptome of the giant reed, Arundo donax.</title>
        <authorList>
            <person name="Barrero R.A."/>
            <person name="Guerrero F.D."/>
            <person name="Moolhuijzen P."/>
            <person name="Goolsby J.A."/>
            <person name="Tidwell J."/>
            <person name="Bellgard S.E."/>
            <person name="Bellgard M.I."/>
        </authorList>
    </citation>
    <scope>NUCLEOTIDE SEQUENCE</scope>
    <source>
        <tissue evidence="2">Shoot tissue taken approximately 20 cm above the soil surface</tissue>
    </source>
</reference>
<feature type="compositionally biased region" description="Basic and acidic residues" evidence="1">
    <location>
        <begin position="1"/>
        <end position="11"/>
    </location>
</feature>
<organism evidence="2">
    <name type="scientific">Arundo donax</name>
    <name type="common">Giant reed</name>
    <name type="synonym">Donax arundinaceus</name>
    <dbReference type="NCBI Taxonomy" id="35708"/>
    <lineage>
        <taxon>Eukaryota</taxon>
        <taxon>Viridiplantae</taxon>
        <taxon>Streptophyta</taxon>
        <taxon>Embryophyta</taxon>
        <taxon>Tracheophyta</taxon>
        <taxon>Spermatophyta</taxon>
        <taxon>Magnoliopsida</taxon>
        <taxon>Liliopsida</taxon>
        <taxon>Poales</taxon>
        <taxon>Poaceae</taxon>
        <taxon>PACMAD clade</taxon>
        <taxon>Arundinoideae</taxon>
        <taxon>Arundineae</taxon>
        <taxon>Arundo</taxon>
    </lineage>
</organism>
<proteinExistence type="predicted"/>
<dbReference type="AlphaFoldDB" id="A0A0A9CH64"/>
<feature type="region of interest" description="Disordered" evidence="1">
    <location>
        <begin position="1"/>
        <end position="28"/>
    </location>
</feature>
<name>A0A0A9CH64_ARUDO</name>
<sequence>MPLRRSGEKKYSQSRTKGKKHWNSGTWC</sequence>
<evidence type="ECO:0000313" key="2">
    <source>
        <dbReference type="EMBL" id="JAD70862.1"/>
    </source>
</evidence>
<reference evidence="2" key="1">
    <citation type="submission" date="2014-09" db="EMBL/GenBank/DDBJ databases">
        <authorList>
            <person name="Magalhaes I.L.F."/>
            <person name="Oliveira U."/>
            <person name="Santos F.R."/>
            <person name="Vidigal T.H.D.A."/>
            <person name="Brescovit A.D."/>
            <person name="Santos A.J."/>
        </authorList>
    </citation>
    <scope>NUCLEOTIDE SEQUENCE</scope>
    <source>
        <tissue evidence="2">Shoot tissue taken approximately 20 cm above the soil surface</tissue>
    </source>
</reference>